<keyword evidence="1" id="KW-0812">Transmembrane</keyword>
<evidence type="ECO:0000313" key="3">
    <source>
        <dbReference type="Proteomes" id="UP000238442"/>
    </source>
</evidence>
<dbReference type="Proteomes" id="UP000238442">
    <property type="component" value="Chromosome"/>
</dbReference>
<feature type="transmembrane region" description="Helical" evidence="1">
    <location>
        <begin position="12"/>
        <end position="29"/>
    </location>
</feature>
<evidence type="ECO:0000256" key="1">
    <source>
        <dbReference type="SAM" id="Phobius"/>
    </source>
</evidence>
<organism evidence="2 3">
    <name type="scientific">Pukyongia salina</name>
    <dbReference type="NCBI Taxonomy" id="2094025"/>
    <lineage>
        <taxon>Bacteria</taxon>
        <taxon>Pseudomonadati</taxon>
        <taxon>Bacteroidota</taxon>
        <taxon>Flavobacteriia</taxon>
        <taxon>Flavobacteriales</taxon>
        <taxon>Flavobacteriaceae</taxon>
        <taxon>Pukyongia</taxon>
    </lineage>
</organism>
<gene>
    <name evidence="2" type="ORF">C5O00_13915</name>
</gene>
<keyword evidence="3" id="KW-1185">Reference proteome</keyword>
<keyword evidence="1" id="KW-0472">Membrane</keyword>
<feature type="transmembrane region" description="Helical" evidence="1">
    <location>
        <begin position="41"/>
        <end position="60"/>
    </location>
</feature>
<dbReference type="EMBL" id="CP027062">
    <property type="protein sequence ID" value="AVI52191.1"/>
    <property type="molecule type" value="Genomic_DNA"/>
</dbReference>
<name>A0A2S0HZU7_9FLAO</name>
<sequence>MKRKVFKQIIKEFWIQSLISILWGIYRVYFSEEEDNKFTVFISNFSAALFLLSWMFGQFVRVKKQQKIEEEFGAVKSSIISLTENLKAQTKDLIGYSTGGDSIAYFTPSFMKGKKGISLHLTNQSEYPVFDIQVEWIDLNEQVDLANGKFWTRHNHLFGNLYPKKGIMDALRFNFSDDHDLRINLFINTRNKHVSQALRVISIDGVPKIAYRIMGDELIKRVIPDDFPGFDPENPDKTFQ</sequence>
<protein>
    <submittedName>
        <fullName evidence="2">Uncharacterized protein</fullName>
    </submittedName>
</protein>
<evidence type="ECO:0000313" key="2">
    <source>
        <dbReference type="EMBL" id="AVI52191.1"/>
    </source>
</evidence>
<dbReference type="KEGG" id="aue:C5O00_13915"/>
<accession>A0A2S0HZU7</accession>
<dbReference type="AlphaFoldDB" id="A0A2S0HZU7"/>
<keyword evidence="1" id="KW-1133">Transmembrane helix</keyword>
<dbReference type="RefSeq" id="WP_105217431.1">
    <property type="nucleotide sequence ID" value="NZ_CP027062.1"/>
</dbReference>
<dbReference type="OrthoDB" id="6940358at2"/>
<proteinExistence type="predicted"/>
<reference evidence="2 3" key="1">
    <citation type="submission" date="2018-02" db="EMBL/GenBank/DDBJ databases">
        <title>Genomic analysis of the strain RR4-38 isolated from a seawater recirculating aquaculture system.</title>
        <authorList>
            <person name="Kim Y.-S."/>
            <person name="Jang Y.H."/>
            <person name="Kim K.-H."/>
        </authorList>
    </citation>
    <scope>NUCLEOTIDE SEQUENCE [LARGE SCALE GENOMIC DNA]</scope>
    <source>
        <strain evidence="2 3">RR4-38</strain>
    </source>
</reference>